<proteinExistence type="predicted"/>
<evidence type="ECO:0000256" key="1">
    <source>
        <dbReference type="SAM" id="SignalP"/>
    </source>
</evidence>
<accession>A0ABY5QRK7</accession>
<feature type="signal peptide" evidence="1">
    <location>
        <begin position="1"/>
        <end position="22"/>
    </location>
</feature>
<dbReference type="Proteomes" id="UP001058098">
    <property type="component" value="Chromosome"/>
</dbReference>
<feature type="chain" id="PRO_5046604382" evidence="1">
    <location>
        <begin position="23"/>
        <end position="156"/>
    </location>
</feature>
<sequence length="156" mass="15432">MAHLRSACLALIVALVPLEANSQDSTQAGRLSCDVSAGIGMFVVEKQTLSCVFQDRGGKVENYTGSIDQFGVALGEVAEGHLIWGVIAASSGVPAGALAGTYSGVGANASIGLGAGANVLVGGSGRAFSLQPISVEGQTGINIAGGVTTMTLRAAP</sequence>
<reference evidence="2" key="1">
    <citation type="submission" date="2020-09" db="EMBL/GenBank/DDBJ databases">
        <title>Rhizobia associated with sainfoin plants.</title>
        <authorList>
            <person name="Asharfi S."/>
            <person name="Kuzmanovic N."/>
            <person name="Bunk B."/>
            <person name="Sproeer C."/>
            <person name="Becker M."/>
            <person name="Thuenen T."/>
        </authorList>
    </citation>
    <scope>NUCLEOTIDE SEQUENCE</scope>
    <source>
        <strain evidence="2">OM4</strain>
    </source>
</reference>
<dbReference type="EMBL" id="CP062229">
    <property type="protein sequence ID" value="UVC13374.1"/>
    <property type="molecule type" value="Genomic_DNA"/>
</dbReference>
<dbReference type="InterPro" id="IPR009333">
    <property type="entry name" value="DUF992"/>
</dbReference>
<keyword evidence="1" id="KW-0732">Signal</keyword>
<dbReference type="Pfam" id="PF06186">
    <property type="entry name" value="DUF992"/>
    <property type="match status" value="1"/>
</dbReference>
<gene>
    <name evidence="2" type="ORF">IHQ72_21935</name>
</gene>
<evidence type="ECO:0000313" key="2">
    <source>
        <dbReference type="EMBL" id="UVC13374.1"/>
    </source>
</evidence>
<evidence type="ECO:0000313" key="3">
    <source>
        <dbReference type="Proteomes" id="UP001058098"/>
    </source>
</evidence>
<keyword evidence="3" id="KW-1185">Reference proteome</keyword>
<organism evidence="2 3">
    <name type="scientific">Mesorhizobium onobrychidis</name>
    <dbReference type="NCBI Taxonomy" id="2775404"/>
    <lineage>
        <taxon>Bacteria</taxon>
        <taxon>Pseudomonadati</taxon>
        <taxon>Pseudomonadota</taxon>
        <taxon>Alphaproteobacteria</taxon>
        <taxon>Hyphomicrobiales</taxon>
        <taxon>Phyllobacteriaceae</taxon>
        <taxon>Mesorhizobium</taxon>
    </lineage>
</organism>
<dbReference type="RefSeq" id="WP_258117231.1">
    <property type="nucleotide sequence ID" value="NZ_CP062229.1"/>
</dbReference>
<name>A0ABY5QRK7_9HYPH</name>
<protein>
    <submittedName>
        <fullName evidence="2">DUF992 domain-containing protein</fullName>
    </submittedName>
</protein>